<proteinExistence type="predicted"/>
<evidence type="ECO:0000313" key="4">
    <source>
        <dbReference type="Proteomes" id="UP001150062"/>
    </source>
</evidence>
<dbReference type="PROSITE" id="PS50084">
    <property type="entry name" value="KH_TYPE_1"/>
    <property type="match status" value="1"/>
</dbReference>
<sequence>MNKKLKSGEVVVKVLEENNQEQLEKLSQLYPITKDQKTNQFIIQMDLPQNFYPHLIGKGGSKKTELESKTKCELIIPNQNSSSGTVILKGPTKEQLTKLLKKVRKILHQVKSGSRYTHFINLPLISDEMKERVILLQEQIKKVGEEEIEGFKKSVFVPPERFHLTLVMVKLYEEHERDTVKEIISNIKDYPGQILETLIGLEGMETFEGQSFEQLRVLYAKVKNRNSIEKIHKFHKWLCLQLQKKHILYNPEPLELHATLVNVRYLQKQNPNAPNYLDFTPFNRLNEKLENYKFPQTKIKEIHLSTLGKYRSDGFYFPLRIFSAGNEK</sequence>
<dbReference type="Gene3D" id="3.30.1370.10">
    <property type="entry name" value="K Homology domain, type 1"/>
    <property type="match status" value="1"/>
</dbReference>
<accession>A0ABQ8YLC8</accession>
<feature type="domain" description="K Homology" evidence="2">
    <location>
        <begin position="39"/>
        <end position="108"/>
    </location>
</feature>
<dbReference type="InterPro" id="IPR019510">
    <property type="entry name" value="AKAP7-like_phosphoesterase"/>
</dbReference>
<reference evidence="3" key="1">
    <citation type="submission" date="2022-08" db="EMBL/GenBank/DDBJ databases">
        <title>Novel sulfate-reducing endosymbionts in the free-living metamonad Anaeramoeba.</title>
        <authorList>
            <person name="Jerlstrom-Hultqvist J."/>
            <person name="Cepicka I."/>
            <person name="Gallot-Lavallee L."/>
            <person name="Salas-Leiva D."/>
            <person name="Curtis B.A."/>
            <person name="Zahonova K."/>
            <person name="Pipaliya S."/>
            <person name="Dacks J."/>
            <person name="Roger A.J."/>
        </authorList>
    </citation>
    <scope>NUCLEOTIDE SEQUENCE</scope>
    <source>
        <strain evidence="3">Schooner1</strain>
    </source>
</reference>
<dbReference type="InterPro" id="IPR009097">
    <property type="entry name" value="Cyclic_Pdiesterase"/>
</dbReference>
<dbReference type="Proteomes" id="UP001150062">
    <property type="component" value="Unassembled WGS sequence"/>
</dbReference>
<dbReference type="Pfam" id="PF00013">
    <property type="entry name" value="KH_1"/>
    <property type="match status" value="1"/>
</dbReference>
<evidence type="ECO:0000259" key="2">
    <source>
        <dbReference type="SMART" id="SM00322"/>
    </source>
</evidence>
<dbReference type="PANTHER" id="PTHR13360:SF1">
    <property type="entry name" value="ACTIVATING SIGNAL COINTEGRATOR 1 COMPLEX SUBUNIT 1"/>
    <property type="match status" value="1"/>
</dbReference>
<organism evidence="3 4">
    <name type="scientific">Anaeramoeba flamelloides</name>
    <dbReference type="NCBI Taxonomy" id="1746091"/>
    <lineage>
        <taxon>Eukaryota</taxon>
        <taxon>Metamonada</taxon>
        <taxon>Anaeramoebidae</taxon>
        <taxon>Anaeramoeba</taxon>
    </lineage>
</organism>
<dbReference type="EMBL" id="JAOAOG010000146">
    <property type="protein sequence ID" value="KAJ6245275.1"/>
    <property type="molecule type" value="Genomic_DNA"/>
</dbReference>
<comment type="caution">
    <text evidence="3">The sequence shown here is derived from an EMBL/GenBank/DDBJ whole genome shotgun (WGS) entry which is preliminary data.</text>
</comment>
<keyword evidence="4" id="KW-1185">Reference proteome</keyword>
<gene>
    <name evidence="3" type="ORF">M0813_20476</name>
</gene>
<dbReference type="SUPFAM" id="SSF54791">
    <property type="entry name" value="Eukaryotic type KH-domain (KH-domain type I)"/>
    <property type="match status" value="1"/>
</dbReference>
<dbReference type="PANTHER" id="PTHR13360">
    <property type="entry name" value="ACTIVATING SIGNAL COINTEGRATOR 1 COMPLEX SUBUNIT 1"/>
    <property type="match status" value="1"/>
</dbReference>
<protein>
    <submittedName>
        <fullName evidence="3">Activating signal cointegrator 1 complex subunit 1</fullName>
    </submittedName>
</protein>
<dbReference type="InterPro" id="IPR004088">
    <property type="entry name" value="KH_dom_type_1"/>
</dbReference>
<dbReference type="Pfam" id="PF10469">
    <property type="entry name" value="AKAP7_NLS"/>
    <property type="match status" value="1"/>
</dbReference>
<name>A0ABQ8YLC8_9EUKA</name>
<dbReference type="InterPro" id="IPR036612">
    <property type="entry name" value="KH_dom_type_1_sf"/>
</dbReference>
<dbReference type="SMART" id="SM00322">
    <property type="entry name" value="KH"/>
    <property type="match status" value="1"/>
</dbReference>
<dbReference type="InterPro" id="IPR004087">
    <property type="entry name" value="KH_dom"/>
</dbReference>
<keyword evidence="1" id="KW-0694">RNA-binding</keyword>
<evidence type="ECO:0000313" key="3">
    <source>
        <dbReference type="EMBL" id="KAJ6245275.1"/>
    </source>
</evidence>
<dbReference type="Gene3D" id="3.90.1140.10">
    <property type="entry name" value="Cyclic phosphodiesterase"/>
    <property type="match status" value="1"/>
</dbReference>
<dbReference type="InterPro" id="IPR009210">
    <property type="entry name" value="ASCC1"/>
</dbReference>
<dbReference type="SUPFAM" id="SSF55144">
    <property type="entry name" value="LigT-like"/>
    <property type="match status" value="1"/>
</dbReference>
<evidence type="ECO:0000256" key="1">
    <source>
        <dbReference type="PROSITE-ProRule" id="PRU00117"/>
    </source>
</evidence>